<proteinExistence type="inferred from homology"/>
<dbReference type="PANTHER" id="PTHR48080">
    <property type="entry name" value="D-GALACTONATE DEHYDRATASE-RELATED"/>
    <property type="match status" value="1"/>
</dbReference>
<evidence type="ECO:0000313" key="4">
    <source>
        <dbReference type="EMBL" id="SVA89161.1"/>
    </source>
</evidence>
<dbReference type="Gene3D" id="3.20.20.120">
    <property type="entry name" value="Enolase-like C-terminal domain"/>
    <property type="match status" value="1"/>
</dbReference>
<feature type="domain" description="Mandelate racemase/muconate lactonizing enzyme C-terminal" evidence="3">
    <location>
        <begin position="133"/>
        <end position="233"/>
    </location>
</feature>
<evidence type="ECO:0000256" key="1">
    <source>
        <dbReference type="ARBA" id="ARBA00008031"/>
    </source>
</evidence>
<dbReference type="SFLD" id="SFLDG00180">
    <property type="entry name" value="muconate_cycloisomerase"/>
    <property type="match status" value="1"/>
</dbReference>
<comment type="similarity">
    <text evidence="1">Belongs to the mandelate racemase/muconate lactonizing enzyme family.</text>
</comment>
<dbReference type="SUPFAM" id="SSF51604">
    <property type="entry name" value="Enolase C-terminal domain-like"/>
    <property type="match status" value="1"/>
</dbReference>
<dbReference type="GO" id="GO:0009063">
    <property type="term" value="P:amino acid catabolic process"/>
    <property type="evidence" value="ECO:0007669"/>
    <property type="project" value="InterPro"/>
</dbReference>
<dbReference type="InterPro" id="IPR013341">
    <property type="entry name" value="Mandelate_racemase_N_dom"/>
</dbReference>
<dbReference type="GO" id="GO:0046872">
    <property type="term" value="F:metal ion binding"/>
    <property type="evidence" value="ECO:0007669"/>
    <property type="project" value="UniProtKB-KW"/>
</dbReference>
<gene>
    <name evidence="4" type="ORF">METZ01_LOCUS142015</name>
</gene>
<name>A0A381ZJL1_9ZZZZ</name>
<dbReference type="SMART" id="SM00922">
    <property type="entry name" value="MR_MLE"/>
    <property type="match status" value="1"/>
</dbReference>
<organism evidence="4">
    <name type="scientific">marine metagenome</name>
    <dbReference type="NCBI Taxonomy" id="408172"/>
    <lineage>
        <taxon>unclassified sequences</taxon>
        <taxon>metagenomes</taxon>
        <taxon>ecological metagenomes</taxon>
    </lineage>
</organism>
<dbReference type="Gene3D" id="3.30.390.10">
    <property type="entry name" value="Enolase-like, N-terminal domain"/>
    <property type="match status" value="1"/>
</dbReference>
<accession>A0A381ZJL1</accession>
<evidence type="ECO:0000256" key="2">
    <source>
        <dbReference type="ARBA" id="ARBA00022723"/>
    </source>
</evidence>
<protein>
    <recommendedName>
        <fullName evidence="3">Mandelate racemase/muconate lactonizing enzyme C-terminal domain-containing protein</fullName>
    </recommendedName>
</protein>
<dbReference type="InterPro" id="IPR018110">
    <property type="entry name" value="Mandel_Rmase/mucon_lact_enz_CS"/>
</dbReference>
<dbReference type="PANTHER" id="PTHR48080:SF3">
    <property type="entry name" value="ENOLASE SUPERFAMILY MEMBER DDB_G0284701"/>
    <property type="match status" value="1"/>
</dbReference>
<evidence type="ECO:0000259" key="3">
    <source>
        <dbReference type="SMART" id="SM00922"/>
    </source>
</evidence>
<dbReference type="AlphaFoldDB" id="A0A381ZJL1"/>
<dbReference type="SFLD" id="SFLDS00001">
    <property type="entry name" value="Enolase"/>
    <property type="match status" value="1"/>
</dbReference>
<dbReference type="InterPro" id="IPR034593">
    <property type="entry name" value="DgoD-like"/>
</dbReference>
<dbReference type="InterPro" id="IPR036849">
    <property type="entry name" value="Enolase-like_C_sf"/>
</dbReference>
<dbReference type="Pfam" id="PF02746">
    <property type="entry name" value="MR_MLE_N"/>
    <property type="match status" value="1"/>
</dbReference>
<keyword evidence="2" id="KW-0479">Metal-binding</keyword>
<dbReference type="Pfam" id="PF13378">
    <property type="entry name" value="MR_MLE_C"/>
    <property type="match status" value="1"/>
</dbReference>
<reference evidence="4" key="1">
    <citation type="submission" date="2018-05" db="EMBL/GenBank/DDBJ databases">
        <authorList>
            <person name="Lanie J.A."/>
            <person name="Ng W.-L."/>
            <person name="Kazmierczak K.M."/>
            <person name="Andrzejewski T.M."/>
            <person name="Davidsen T.M."/>
            <person name="Wayne K.J."/>
            <person name="Tettelin H."/>
            <person name="Glass J.I."/>
            <person name="Rusch D."/>
            <person name="Podicherti R."/>
            <person name="Tsui H.-C.T."/>
            <person name="Winkler M.E."/>
        </authorList>
    </citation>
    <scope>NUCLEOTIDE SEQUENCE</scope>
</reference>
<dbReference type="InterPro" id="IPR029017">
    <property type="entry name" value="Enolase-like_N"/>
</dbReference>
<sequence>MKISFHKVLLKKRFPLAISRGINADSYNVFVGVKENDLIGWGESAPGNTEGATNTKEVILQLQKLVDVNIEDKSIYEIEHISREMKISPCAYAGLDIALWDLKAKKAKMPLYELLGLPLPKSKTSLTIGIMSPNSVKKRIPLLFEGNSAKFLKVKLGSNKGLEADKAMYNQVLESIKPYDLKLRVDANGGWSTEEAKHMIDWLSKRKCDYVEQPIAEGKEKELKTLYKSRSLPIFVDESCRYSHNIVEYSEYVDGINLKLMKCGGITEALRILSTAKAFGLKSMIGCMSESSISISAGASISGQIDHIDLDSHYNLEPDPASGASMINGITMPRIAYGHGGFLKNEPLC</sequence>
<dbReference type="PROSITE" id="PS00908">
    <property type="entry name" value="MR_MLE_1"/>
    <property type="match status" value="1"/>
</dbReference>
<dbReference type="PROSITE" id="PS00909">
    <property type="entry name" value="MR_MLE_2"/>
    <property type="match status" value="1"/>
</dbReference>
<dbReference type="EMBL" id="UINC01021497">
    <property type="protein sequence ID" value="SVA89161.1"/>
    <property type="molecule type" value="Genomic_DNA"/>
</dbReference>
<dbReference type="InterPro" id="IPR029065">
    <property type="entry name" value="Enolase_C-like"/>
</dbReference>
<dbReference type="InterPro" id="IPR013342">
    <property type="entry name" value="Mandelate_racemase_C"/>
</dbReference>
<dbReference type="SUPFAM" id="SSF54826">
    <property type="entry name" value="Enolase N-terminal domain-like"/>
    <property type="match status" value="1"/>
</dbReference>